<evidence type="ECO:0000256" key="1">
    <source>
        <dbReference type="ARBA" id="ARBA00009075"/>
    </source>
</evidence>
<dbReference type="Proteomes" id="UP000471751">
    <property type="component" value="Unassembled WGS sequence"/>
</dbReference>
<feature type="signal peptide" evidence="4">
    <location>
        <begin position="1"/>
        <end position="23"/>
    </location>
</feature>
<comment type="caution">
    <text evidence="5">The sequence shown here is derived from an EMBL/GenBank/DDBJ whole genome shotgun (WGS) entry which is preliminary data.</text>
</comment>
<keyword evidence="6" id="KW-1185">Reference proteome</keyword>
<name>A0A6I5RNC2_9PSED</name>
<evidence type="ECO:0000256" key="4">
    <source>
        <dbReference type="SAM" id="SignalP"/>
    </source>
</evidence>
<dbReference type="PANTHER" id="PTHR34596">
    <property type="entry name" value="CHITOPORIN"/>
    <property type="match status" value="1"/>
</dbReference>
<sequence length="450" mass="49622">MRFGNNHRTALSLTLALASPAFAASEESEGFLEGTQVHVLNRNYFFSQDYRNGDFARNPNTGERQSQHREWGHGVIADVQSGFTQGTVGFGLDVQGVLGLKLDGGNGVVGNGVGVPGIVSRSGANFDGEPKDEYSKVGAAVKVRAFDTEVRYGDVRPTSPVLYASDIRLLPQTLRGLVFRNTSVEGLTLQGGKLESSSDRNASNHRGDLGTVYAGRFKGANDVIYLGGDYVFNDQLSFKLHTSRLDDIWNQSFARFDFVQPINETLSVNTGLNYYRTRDSGKALAGKIDNDSWSAHAGLGYGAHAFKLSYTRIDGDTPFDYVWNTYDLELDAASQISDFNNPNERAWEARYDYNFVGLGVPGLTLTTRYVRGTDIDGSRAGGAYSYYNGIKDGSHWERNVWIKYVVQSGPAKDLSFNLMQATHRVGGDHVAESNVDEVRFIVEYPLDFRL</sequence>
<keyword evidence="2" id="KW-0813">Transport</keyword>
<dbReference type="GO" id="GO:0016020">
    <property type="term" value="C:membrane"/>
    <property type="evidence" value="ECO:0007669"/>
    <property type="project" value="InterPro"/>
</dbReference>
<organism evidence="5 6">
    <name type="scientific">Pseudomonas laurentiana</name>
    <dbReference type="NCBI Taxonomy" id="2364649"/>
    <lineage>
        <taxon>Bacteria</taxon>
        <taxon>Pseudomonadati</taxon>
        <taxon>Pseudomonadota</taxon>
        <taxon>Gammaproteobacteria</taxon>
        <taxon>Pseudomonadales</taxon>
        <taxon>Pseudomonadaceae</taxon>
        <taxon>Pseudomonas</taxon>
    </lineage>
</organism>
<dbReference type="Gene3D" id="2.40.160.10">
    <property type="entry name" value="Porin"/>
    <property type="match status" value="1"/>
</dbReference>
<dbReference type="PANTHER" id="PTHR34596:SF2">
    <property type="entry name" value="CHITOPORIN"/>
    <property type="match status" value="1"/>
</dbReference>
<dbReference type="InterPro" id="IPR023614">
    <property type="entry name" value="Porin_dom_sf"/>
</dbReference>
<accession>A0A6I5RNC2</accession>
<dbReference type="GO" id="GO:0015288">
    <property type="term" value="F:porin activity"/>
    <property type="evidence" value="ECO:0007669"/>
    <property type="project" value="TreeGrafter"/>
</dbReference>
<evidence type="ECO:0000256" key="3">
    <source>
        <dbReference type="ARBA" id="ARBA00022729"/>
    </source>
</evidence>
<evidence type="ECO:0000313" key="5">
    <source>
        <dbReference type="EMBL" id="NES09467.1"/>
    </source>
</evidence>
<dbReference type="EMBL" id="JAAHBT010000054">
    <property type="protein sequence ID" value="NES09467.1"/>
    <property type="molecule type" value="Genomic_DNA"/>
</dbReference>
<evidence type="ECO:0000313" key="6">
    <source>
        <dbReference type="Proteomes" id="UP000471751"/>
    </source>
</evidence>
<feature type="chain" id="PRO_5026271281" evidence="4">
    <location>
        <begin position="24"/>
        <end position="450"/>
    </location>
</feature>
<evidence type="ECO:0000256" key="2">
    <source>
        <dbReference type="ARBA" id="ARBA00022448"/>
    </source>
</evidence>
<gene>
    <name evidence="5" type="ORF">G3O07_06530</name>
</gene>
<comment type="similarity">
    <text evidence="1">Belongs to the outer membrane porin (Opr) (TC 1.B.25) family.</text>
</comment>
<dbReference type="AlphaFoldDB" id="A0A6I5RNC2"/>
<dbReference type="Pfam" id="PF03573">
    <property type="entry name" value="OprD"/>
    <property type="match status" value="1"/>
</dbReference>
<dbReference type="InterPro" id="IPR005318">
    <property type="entry name" value="OM_porin_bac"/>
</dbReference>
<protein>
    <submittedName>
        <fullName evidence="5">OprD family porin</fullName>
    </submittedName>
</protein>
<keyword evidence="3 4" id="KW-0732">Signal</keyword>
<dbReference type="RefSeq" id="WP_163933899.1">
    <property type="nucleotide sequence ID" value="NZ_BMQU01000015.1"/>
</dbReference>
<reference evidence="5 6" key="1">
    <citation type="submission" date="2020-02" db="EMBL/GenBank/DDBJ databases">
        <title>Broccoli isolated Pseudomonas sp.</title>
        <authorList>
            <person name="Fujikawa T."/>
            <person name="Sawada H."/>
        </authorList>
    </citation>
    <scope>NUCLEOTIDE SEQUENCE [LARGE SCALE GENOMIC DNA]</scope>
    <source>
        <strain evidence="5 6">JCM 32154</strain>
    </source>
</reference>
<proteinExistence type="inferred from homology"/>